<keyword evidence="2" id="KW-1185">Reference proteome</keyword>
<dbReference type="InParanoid" id="F4X0M7"/>
<dbReference type="EMBL" id="GL888498">
    <property type="protein sequence ID" value="EGI60019.1"/>
    <property type="molecule type" value="Genomic_DNA"/>
</dbReference>
<reference evidence="1" key="1">
    <citation type="submission" date="2011-02" db="EMBL/GenBank/DDBJ databases">
        <title>The genome of the leaf-cutting ant Acromyrmex echinatior suggests key adaptations to social evolution and fungus farming.</title>
        <authorList>
            <person name="Nygaard S."/>
            <person name="Zhang G."/>
        </authorList>
    </citation>
    <scope>NUCLEOTIDE SEQUENCE</scope>
</reference>
<evidence type="ECO:0000313" key="1">
    <source>
        <dbReference type="EMBL" id="EGI60019.1"/>
    </source>
</evidence>
<protein>
    <submittedName>
        <fullName evidence="1">Uncharacterized protein</fullName>
    </submittedName>
</protein>
<accession>F4X0M7</accession>
<gene>
    <name evidence="1" type="ORF">G5I_11807</name>
</gene>
<organism evidence="2">
    <name type="scientific">Acromyrmex echinatior</name>
    <name type="common">Panamanian leafcutter ant</name>
    <name type="synonym">Acromyrmex octospinosus echinatior</name>
    <dbReference type="NCBI Taxonomy" id="103372"/>
    <lineage>
        <taxon>Eukaryota</taxon>
        <taxon>Metazoa</taxon>
        <taxon>Ecdysozoa</taxon>
        <taxon>Arthropoda</taxon>
        <taxon>Hexapoda</taxon>
        <taxon>Insecta</taxon>
        <taxon>Pterygota</taxon>
        <taxon>Neoptera</taxon>
        <taxon>Endopterygota</taxon>
        <taxon>Hymenoptera</taxon>
        <taxon>Apocrita</taxon>
        <taxon>Aculeata</taxon>
        <taxon>Formicoidea</taxon>
        <taxon>Formicidae</taxon>
        <taxon>Myrmicinae</taxon>
        <taxon>Acromyrmex</taxon>
    </lineage>
</organism>
<dbReference type="AlphaFoldDB" id="F4X0M7"/>
<name>F4X0M7_ACREC</name>
<dbReference type="Proteomes" id="UP000007755">
    <property type="component" value="Unassembled WGS sequence"/>
</dbReference>
<sequence>MTADNGDKPSVSLFVRPKIASGDLPFPEQTSPGGELRATDLRAKPQCPHQLRAQAMRAAVPAVAVCSRKKFRISLRGKGAPHILRRTAPVPTVTRGRLHDVRFARALVSSRANGEDSRGTSPPLTTACRYRLCKDGGQWSREEKEDLSYETSHNCTPIGPAVECNLSPGTQRPCICESGFPGIVEALCNFTSPWHCSSMESQRFCKTTAWARASPELLVQLERVKLELCSIHGRNLREGFKG</sequence>
<evidence type="ECO:0000313" key="2">
    <source>
        <dbReference type="Proteomes" id="UP000007755"/>
    </source>
</evidence>
<proteinExistence type="predicted"/>